<feature type="binding site" evidence="6">
    <location>
        <position position="43"/>
    </location>
    <ligand>
        <name>Mg(2+)</name>
        <dbReference type="ChEBI" id="CHEBI:18420"/>
    </ligand>
</feature>
<keyword evidence="6" id="KW-0460">Magnesium</keyword>
<dbReference type="PANTHER" id="PTHR43600:SF2">
    <property type="entry name" value="F420-NON-REDUCING HYDROGENASE VHU SUBUNIT A"/>
    <property type="match status" value="1"/>
</dbReference>
<organism evidence="7">
    <name type="scientific">candidate division WOR-3 bacterium</name>
    <dbReference type="NCBI Taxonomy" id="2052148"/>
    <lineage>
        <taxon>Bacteria</taxon>
        <taxon>Bacteria division WOR-3</taxon>
    </lineage>
</organism>
<dbReference type="EMBL" id="DQWE01000259">
    <property type="protein sequence ID" value="HDI83213.1"/>
    <property type="molecule type" value="Genomic_DNA"/>
</dbReference>
<feature type="binding site" evidence="6">
    <location>
        <position position="459"/>
    </location>
    <ligand>
        <name>Ni(2+)</name>
        <dbReference type="ChEBI" id="CHEBI:49786"/>
    </ligand>
</feature>
<dbReference type="GO" id="GO:0016151">
    <property type="term" value="F:nickel cation binding"/>
    <property type="evidence" value="ECO:0007669"/>
    <property type="project" value="InterPro"/>
</dbReference>
<feature type="binding site" evidence="6">
    <location>
        <position position="65"/>
    </location>
    <ligand>
        <name>Ni(2+)</name>
        <dbReference type="ChEBI" id="CHEBI:49786"/>
    </ligand>
</feature>
<comment type="caution">
    <text evidence="7">The sequence shown here is derived from an EMBL/GenBank/DDBJ whole genome shotgun (WGS) entry which is preliminary data.</text>
</comment>
<dbReference type="AlphaFoldDB" id="A0A7C0VBC5"/>
<evidence type="ECO:0000256" key="4">
    <source>
        <dbReference type="ARBA" id="ARBA00022723"/>
    </source>
</evidence>
<dbReference type="Proteomes" id="UP000885847">
    <property type="component" value="Unassembled WGS sequence"/>
</dbReference>
<dbReference type="PANTHER" id="PTHR43600">
    <property type="entry name" value="COENZYME F420 HYDROGENASE, SUBUNIT ALPHA"/>
    <property type="match status" value="1"/>
</dbReference>
<evidence type="ECO:0000256" key="2">
    <source>
        <dbReference type="ARBA" id="ARBA00009292"/>
    </source>
</evidence>
<dbReference type="SUPFAM" id="SSF56762">
    <property type="entry name" value="HydB/Nqo4-like"/>
    <property type="match status" value="1"/>
</dbReference>
<comment type="cofactor">
    <cofactor evidence="1 6">
        <name>Ni(2+)</name>
        <dbReference type="ChEBI" id="CHEBI:49786"/>
    </cofactor>
</comment>
<evidence type="ECO:0000256" key="5">
    <source>
        <dbReference type="ARBA" id="ARBA00023002"/>
    </source>
</evidence>
<evidence type="ECO:0000256" key="1">
    <source>
        <dbReference type="ARBA" id="ARBA00001967"/>
    </source>
</evidence>
<keyword evidence="6" id="KW-0408">Iron</keyword>
<dbReference type="GO" id="GO:0016491">
    <property type="term" value="F:oxidoreductase activity"/>
    <property type="evidence" value="ECO:0007669"/>
    <property type="project" value="UniProtKB-KW"/>
</dbReference>
<feature type="binding site" evidence="6">
    <location>
        <position position="462"/>
    </location>
    <ligand>
        <name>Fe cation</name>
        <dbReference type="ChEBI" id="CHEBI:24875"/>
    </ligand>
</feature>
<evidence type="ECO:0000313" key="7">
    <source>
        <dbReference type="EMBL" id="HDI83213.1"/>
    </source>
</evidence>
<comment type="cofactor">
    <cofactor evidence="6">
        <name>Fe cation</name>
        <dbReference type="ChEBI" id="CHEBI:24875"/>
    </cofactor>
</comment>
<keyword evidence="5" id="KW-0560">Oxidoreductase</keyword>
<name>A0A7C0VBC5_UNCW3</name>
<dbReference type="Gene3D" id="1.10.645.10">
    <property type="entry name" value="Cytochrome-c3 Hydrogenase, chain B"/>
    <property type="match status" value="1"/>
</dbReference>
<gene>
    <name evidence="7" type="ORF">ENF18_05430</name>
</gene>
<feature type="binding site" evidence="6">
    <location>
        <position position="413"/>
    </location>
    <ligand>
        <name>Mg(2+)</name>
        <dbReference type="ChEBI" id="CHEBI:18420"/>
    </ligand>
</feature>
<feature type="binding site" evidence="6">
    <location>
        <position position="65"/>
    </location>
    <ligand>
        <name>Fe cation</name>
        <dbReference type="ChEBI" id="CHEBI:24875"/>
    </ligand>
</feature>
<proteinExistence type="inferred from homology"/>
<sequence>MGKEIKIDPVTRLEGHAKIAIFLDSKGNVEDAYFQIVELRGFEEFCKGRPVEEMPRIVTRLCGVCPWAHHIASSKAADGVYGVEPPPTGKKLREMGYLAHFLESHLEHIYALGPAPDFIVGPDADPAKRNIFGVIEKVGLDIGKKVIQNRAYAVKIEDMLGGKSTHPVYSIPGGVSHPLTEEERKEILKMGESLVEFCEFTLEVVDKFILQNPRYLELILSKDVYYHETNYIGLVDDQNKVNFYEGVFRVVNPDGKEILKFNPEEYLDHIAEHVEPWTYLKFPYLKDIGWKGFVDGCASGVMRSAPLGRLNASEGFTTPRAQAAYEKFFDFLGGKPAHYTLTFHWARAIECLYAAERIVELCNDPEITDKNVRTIPDKKTYKGEGIGGIEAPRGSLIHHYRADENGLITELNLIVATAFNYAAMNMSVKKAAQALIKNGKADQGILNMVEMAFRNYDPCFSCATHSLPGTMPIKVEIFDWRGRLVDVIKRG</sequence>
<feature type="binding site" evidence="6">
    <location>
        <position position="465"/>
    </location>
    <ligand>
        <name>Mg(2+)</name>
        <dbReference type="ChEBI" id="CHEBI:18420"/>
    </ligand>
</feature>
<dbReference type="Pfam" id="PF00374">
    <property type="entry name" value="NiFeSe_Hases"/>
    <property type="match status" value="2"/>
</dbReference>
<feature type="binding site" evidence="6">
    <location>
        <position position="62"/>
    </location>
    <ligand>
        <name>Mg(2+)</name>
        <dbReference type="ChEBI" id="CHEBI:18420"/>
    </ligand>
</feature>
<keyword evidence="3 6" id="KW-0533">Nickel</keyword>
<comment type="similarity">
    <text evidence="2">Belongs to the [NiFe]/[NiFeSe] hydrogenase large subunit family.</text>
</comment>
<accession>A0A7C0VBC5</accession>
<keyword evidence="4 6" id="KW-0479">Metal-binding</keyword>
<protein>
    <submittedName>
        <fullName evidence="7">Ni/Fe hydrogenase subunit alpha</fullName>
    </submittedName>
</protein>
<dbReference type="InterPro" id="IPR001501">
    <property type="entry name" value="Ni-dep_hyd_lsu"/>
</dbReference>
<reference evidence="7" key="1">
    <citation type="journal article" date="2020" name="mSystems">
        <title>Genome- and Community-Level Interaction Insights into Carbon Utilization and Element Cycling Functions of Hydrothermarchaeota in Hydrothermal Sediment.</title>
        <authorList>
            <person name="Zhou Z."/>
            <person name="Liu Y."/>
            <person name="Xu W."/>
            <person name="Pan J."/>
            <person name="Luo Z.H."/>
            <person name="Li M."/>
        </authorList>
    </citation>
    <scope>NUCLEOTIDE SEQUENCE [LARGE SCALE GENOMIC DNA]</scope>
    <source>
        <strain evidence="7">HyVt-102</strain>
    </source>
</reference>
<evidence type="ECO:0000256" key="6">
    <source>
        <dbReference type="PIRSR" id="PIRSR601501-1"/>
    </source>
</evidence>
<evidence type="ECO:0000256" key="3">
    <source>
        <dbReference type="ARBA" id="ARBA00022596"/>
    </source>
</evidence>
<dbReference type="InterPro" id="IPR029014">
    <property type="entry name" value="NiFe-Hase_large"/>
</dbReference>